<comment type="caution">
    <text evidence="4">The sequence shown here is derived from an EMBL/GenBank/DDBJ whole genome shotgun (WGS) entry which is preliminary data.</text>
</comment>
<dbReference type="Pfam" id="PF06722">
    <property type="entry name" value="EryCIII-like_C"/>
    <property type="match status" value="1"/>
</dbReference>
<evidence type="ECO:0000313" key="4">
    <source>
        <dbReference type="EMBL" id="GAA2003884.1"/>
    </source>
</evidence>
<evidence type="ECO:0000256" key="1">
    <source>
        <dbReference type="SAM" id="MobiDB-lite"/>
    </source>
</evidence>
<protein>
    <submittedName>
        <fullName evidence="4">Glycosyltransferase</fullName>
    </submittedName>
</protein>
<dbReference type="Pfam" id="PF03033">
    <property type="entry name" value="Glyco_transf_28"/>
    <property type="match status" value="1"/>
</dbReference>
<dbReference type="InterPro" id="IPR050426">
    <property type="entry name" value="Glycosyltransferase_28"/>
</dbReference>
<dbReference type="InterPro" id="IPR004276">
    <property type="entry name" value="GlycoTrans_28_N"/>
</dbReference>
<feature type="region of interest" description="Disordered" evidence="1">
    <location>
        <begin position="41"/>
        <end position="60"/>
    </location>
</feature>
<feature type="compositionally biased region" description="Low complexity" evidence="1">
    <location>
        <begin position="50"/>
        <end position="60"/>
    </location>
</feature>
<evidence type="ECO:0000313" key="5">
    <source>
        <dbReference type="Proteomes" id="UP001500755"/>
    </source>
</evidence>
<dbReference type="EMBL" id="BAAANO010000010">
    <property type="protein sequence ID" value="GAA2003884.1"/>
    <property type="molecule type" value="Genomic_DNA"/>
</dbReference>
<dbReference type="SUPFAM" id="SSF53756">
    <property type="entry name" value="UDP-Glycosyltransferase/glycogen phosphorylase"/>
    <property type="match status" value="1"/>
</dbReference>
<sequence>MTFGTRGDIQPYAALAVELARAGHEVVLAIPEQLTDLVPADLRTPENPSAPAGPRAPGPGAITVAPAGTHMLGLLRDVMPDLSGARDGLRTMSLMRAAMKDHLEETWRAAQCEPDVIVYHSKCQGAPHIAERLGIPAVLSIPLPFYTPTTAYPAPFFGGASFGRVGNRASYRANRLGNALYADMLSDFRQRIGLDGRVGRLQDPLVNPDGSPVDVLYPYSRHVLPVPPDYPSTAHVTGYWFLDSPADAVLSRDITDFLEADEPPVYIGFGSMGFGKGAEDRRAAVLEALERTGLRGIVATGWGGITPGAAADPRVLVIEGAPHDALFPHCVAVVHHGGAGSVAAGLRAGRPTQVVPFLGDQPFWGARLHELGVGPEPVPPRRLGRSLAAHLGQLVGTPAYARRAGEVAAGIRDEDGTAAARGILERIVDRWG</sequence>
<organism evidence="4 5">
    <name type="scientific">Brevibacterium samyangense</name>
    <dbReference type="NCBI Taxonomy" id="366888"/>
    <lineage>
        <taxon>Bacteria</taxon>
        <taxon>Bacillati</taxon>
        <taxon>Actinomycetota</taxon>
        <taxon>Actinomycetes</taxon>
        <taxon>Micrococcales</taxon>
        <taxon>Brevibacteriaceae</taxon>
        <taxon>Brevibacterium</taxon>
    </lineage>
</organism>
<gene>
    <name evidence="4" type="ORF">GCM10009755_11350</name>
</gene>
<proteinExistence type="predicted"/>
<dbReference type="Gene3D" id="3.40.50.2000">
    <property type="entry name" value="Glycogen Phosphorylase B"/>
    <property type="match status" value="2"/>
</dbReference>
<dbReference type="InterPro" id="IPR002213">
    <property type="entry name" value="UDP_glucos_trans"/>
</dbReference>
<dbReference type="PANTHER" id="PTHR48050:SF13">
    <property type="entry name" value="STEROL 3-BETA-GLUCOSYLTRANSFERASE UGT80A2"/>
    <property type="match status" value="1"/>
</dbReference>
<evidence type="ECO:0000259" key="3">
    <source>
        <dbReference type="Pfam" id="PF06722"/>
    </source>
</evidence>
<dbReference type="Proteomes" id="UP001500755">
    <property type="component" value="Unassembled WGS sequence"/>
</dbReference>
<feature type="domain" description="Glycosyltransferase family 28 N-terminal" evidence="2">
    <location>
        <begin position="1"/>
        <end position="146"/>
    </location>
</feature>
<keyword evidence="5" id="KW-1185">Reference proteome</keyword>
<dbReference type="PANTHER" id="PTHR48050">
    <property type="entry name" value="STEROL 3-BETA-GLUCOSYLTRANSFERASE"/>
    <property type="match status" value="1"/>
</dbReference>
<dbReference type="InterPro" id="IPR010610">
    <property type="entry name" value="EryCIII-like_C"/>
</dbReference>
<name>A0ABN2TB92_9MICO</name>
<reference evidence="4 5" key="1">
    <citation type="journal article" date="2019" name="Int. J. Syst. Evol. Microbiol.">
        <title>The Global Catalogue of Microorganisms (GCM) 10K type strain sequencing project: providing services to taxonomists for standard genome sequencing and annotation.</title>
        <authorList>
            <consortium name="The Broad Institute Genomics Platform"/>
            <consortium name="The Broad Institute Genome Sequencing Center for Infectious Disease"/>
            <person name="Wu L."/>
            <person name="Ma J."/>
        </authorList>
    </citation>
    <scope>NUCLEOTIDE SEQUENCE [LARGE SCALE GENOMIC DNA]</scope>
    <source>
        <strain evidence="4 5">JCM 14546</strain>
    </source>
</reference>
<accession>A0ABN2TB92</accession>
<feature type="domain" description="Erythromycin biosynthesis protein CIII-like C-terminal" evidence="3">
    <location>
        <begin position="316"/>
        <end position="409"/>
    </location>
</feature>
<dbReference type="CDD" id="cd03784">
    <property type="entry name" value="GT1_Gtf-like"/>
    <property type="match status" value="1"/>
</dbReference>
<evidence type="ECO:0000259" key="2">
    <source>
        <dbReference type="Pfam" id="PF03033"/>
    </source>
</evidence>